<dbReference type="InterPro" id="IPR023696">
    <property type="entry name" value="Ureohydrolase_dom_sf"/>
</dbReference>
<dbReference type="GO" id="GO:0008783">
    <property type="term" value="F:agmatinase activity"/>
    <property type="evidence" value="ECO:0007669"/>
    <property type="project" value="UniProtKB-EC"/>
</dbReference>
<feature type="binding site" evidence="4">
    <location>
        <position position="138"/>
    </location>
    <ligand>
        <name>Mn(2+)</name>
        <dbReference type="ChEBI" id="CHEBI:29035"/>
        <label>1</label>
    </ligand>
</feature>
<dbReference type="GO" id="GO:0046872">
    <property type="term" value="F:metal ion binding"/>
    <property type="evidence" value="ECO:0007669"/>
    <property type="project" value="UniProtKB-KW"/>
</dbReference>
<accession>A0AAP5IG43</accession>
<dbReference type="Gene3D" id="3.40.800.10">
    <property type="entry name" value="Ureohydrolase domain"/>
    <property type="match status" value="1"/>
</dbReference>
<dbReference type="NCBIfam" id="TIGR01230">
    <property type="entry name" value="agmatinase"/>
    <property type="match status" value="1"/>
</dbReference>
<evidence type="ECO:0000256" key="5">
    <source>
        <dbReference type="RuleBase" id="RU003684"/>
    </source>
</evidence>
<keyword evidence="2 4" id="KW-0479">Metal-binding</keyword>
<gene>
    <name evidence="6" type="primary">speB</name>
    <name evidence="6" type="ORF">G7B40_033980</name>
</gene>
<dbReference type="PANTHER" id="PTHR11358">
    <property type="entry name" value="ARGINASE/AGMATINASE"/>
    <property type="match status" value="1"/>
</dbReference>
<protein>
    <submittedName>
        <fullName evidence="6">Agmatinase</fullName>
        <ecNumber evidence="6">3.5.3.11</ecNumber>
    </submittedName>
</protein>
<evidence type="ECO:0000313" key="6">
    <source>
        <dbReference type="EMBL" id="MDR9899532.1"/>
    </source>
</evidence>
<evidence type="ECO:0000256" key="1">
    <source>
        <dbReference type="ARBA" id="ARBA00009227"/>
    </source>
</evidence>
<sequence length="305" mass="33776">MQISQPAIPFGGCFKTVSETQIDSQLVFVGLPDEQQSSYRRGCAKGPKRIREAYDGYCYNSTTESGIDLTAAVVDLGDWLPQGCWELTQKSYYSGAQSLFRAGKIPFFAGGDHAVTIAIGQALDVLDEPIHIVQIDAHPDLYPQLDDNPYSHGCVAARLLEFKHIASITQIGIRTMNSIQNQQAQRFSDRFHLVLARDLPEQLERLPHLTEGAPVYLTIDLDGFDPAFAPGVSHPVPGGLTSRQVLNFIQRSQWNLVGMDVVELNPEQDVNDQTAILAARLLHEGMGYAMQQSSRPWKSQNVHTV</sequence>
<organism evidence="6 7">
    <name type="scientific">Aetokthonos hydrillicola Thurmond2011</name>
    <dbReference type="NCBI Taxonomy" id="2712845"/>
    <lineage>
        <taxon>Bacteria</taxon>
        <taxon>Bacillati</taxon>
        <taxon>Cyanobacteriota</taxon>
        <taxon>Cyanophyceae</taxon>
        <taxon>Nostocales</taxon>
        <taxon>Hapalosiphonaceae</taxon>
        <taxon>Aetokthonos</taxon>
    </lineage>
</organism>
<evidence type="ECO:0000256" key="4">
    <source>
        <dbReference type="PIRSR" id="PIRSR036979-1"/>
    </source>
</evidence>
<reference evidence="7" key="1">
    <citation type="journal article" date="2021" name="Science">
        <title>Hunting the eagle killer: A cyanobacterial neurotoxin causes vacuolar myelinopathy.</title>
        <authorList>
            <person name="Breinlinger S."/>
            <person name="Phillips T.J."/>
            <person name="Haram B.N."/>
            <person name="Mares J."/>
            <person name="Martinez Yerena J.A."/>
            <person name="Hrouzek P."/>
            <person name="Sobotka R."/>
            <person name="Henderson W.M."/>
            <person name="Schmieder P."/>
            <person name="Williams S.M."/>
            <person name="Lauderdale J.D."/>
            <person name="Wilde H.D."/>
            <person name="Gerrin W."/>
            <person name="Kust A."/>
            <person name="Washington J.W."/>
            <person name="Wagner C."/>
            <person name="Geier B."/>
            <person name="Liebeke M."/>
            <person name="Enke H."/>
            <person name="Niedermeyer T.H.J."/>
            <person name="Wilde S.B."/>
        </authorList>
    </citation>
    <scope>NUCLEOTIDE SEQUENCE [LARGE SCALE GENOMIC DNA]</scope>
    <source>
        <strain evidence="7">Thurmond2011</strain>
    </source>
</reference>
<dbReference type="PROSITE" id="PS51409">
    <property type="entry name" value="ARGINASE_2"/>
    <property type="match status" value="1"/>
</dbReference>
<evidence type="ECO:0000256" key="3">
    <source>
        <dbReference type="ARBA" id="ARBA00022801"/>
    </source>
</evidence>
<dbReference type="RefSeq" id="WP_208350255.1">
    <property type="nucleotide sequence ID" value="NZ_JAALHA020000025.1"/>
</dbReference>
<feature type="binding site" evidence="4">
    <location>
        <position position="140"/>
    </location>
    <ligand>
        <name>Mn(2+)</name>
        <dbReference type="ChEBI" id="CHEBI:29035"/>
        <label>1</label>
    </ligand>
</feature>
<evidence type="ECO:0000256" key="2">
    <source>
        <dbReference type="ARBA" id="ARBA00022723"/>
    </source>
</evidence>
<feature type="binding site" evidence="4">
    <location>
        <position position="136"/>
    </location>
    <ligand>
        <name>Mn(2+)</name>
        <dbReference type="ChEBI" id="CHEBI:29035"/>
        <label>1</label>
    </ligand>
</feature>
<dbReference type="EMBL" id="JAALHA020000025">
    <property type="protein sequence ID" value="MDR9899532.1"/>
    <property type="molecule type" value="Genomic_DNA"/>
</dbReference>
<dbReference type="EC" id="3.5.3.11" evidence="6"/>
<dbReference type="InterPro" id="IPR005925">
    <property type="entry name" value="Agmatinase-rel"/>
</dbReference>
<name>A0AAP5IG43_9CYAN</name>
<comment type="similarity">
    <text evidence="1">Belongs to the arginase family. Agmatinase subfamily.</text>
</comment>
<dbReference type="SUPFAM" id="SSF52768">
    <property type="entry name" value="Arginase/deacetylase"/>
    <property type="match status" value="1"/>
</dbReference>
<keyword evidence="3 5" id="KW-0378">Hydrolase</keyword>
<comment type="cofactor">
    <cofactor evidence="4">
        <name>Mn(2+)</name>
        <dbReference type="ChEBI" id="CHEBI:29035"/>
    </cofactor>
    <text evidence="4">Binds 2 manganese ions per subunit.</text>
</comment>
<evidence type="ECO:0000313" key="7">
    <source>
        <dbReference type="Proteomes" id="UP000667802"/>
    </source>
</evidence>
<comment type="caution">
    <text evidence="6">The sequence shown here is derived from an EMBL/GenBank/DDBJ whole genome shotgun (WGS) entry which is preliminary data.</text>
</comment>
<proteinExistence type="inferred from homology"/>
<dbReference type="PANTHER" id="PTHR11358:SF26">
    <property type="entry name" value="GUANIDINO ACID HYDROLASE, MITOCHONDRIAL"/>
    <property type="match status" value="1"/>
</dbReference>
<dbReference type="AlphaFoldDB" id="A0AAP5IG43"/>
<keyword evidence="7" id="KW-1185">Reference proteome</keyword>
<dbReference type="InterPro" id="IPR006035">
    <property type="entry name" value="Ureohydrolase"/>
</dbReference>
<dbReference type="PROSITE" id="PS01053">
    <property type="entry name" value="ARGINASE_1"/>
    <property type="match status" value="1"/>
</dbReference>
<dbReference type="GO" id="GO:0033389">
    <property type="term" value="P:putrescine biosynthetic process from arginine, via agmatine"/>
    <property type="evidence" value="ECO:0007669"/>
    <property type="project" value="TreeGrafter"/>
</dbReference>
<dbReference type="Proteomes" id="UP000667802">
    <property type="component" value="Unassembled WGS sequence"/>
</dbReference>
<dbReference type="Pfam" id="PF00491">
    <property type="entry name" value="Arginase"/>
    <property type="match status" value="1"/>
</dbReference>
<feature type="binding site" evidence="4">
    <location>
        <position position="220"/>
    </location>
    <ligand>
        <name>Mn(2+)</name>
        <dbReference type="ChEBI" id="CHEBI:29035"/>
        <label>1</label>
    </ligand>
</feature>
<feature type="binding site" evidence="4">
    <location>
        <position position="222"/>
    </location>
    <ligand>
        <name>Mn(2+)</name>
        <dbReference type="ChEBI" id="CHEBI:29035"/>
        <label>1</label>
    </ligand>
</feature>
<feature type="binding site" evidence="4">
    <location>
        <position position="113"/>
    </location>
    <ligand>
        <name>Mn(2+)</name>
        <dbReference type="ChEBI" id="CHEBI:29035"/>
        <label>1</label>
    </ligand>
</feature>
<keyword evidence="4" id="KW-0464">Manganese</keyword>
<dbReference type="PIRSF" id="PIRSF036979">
    <property type="entry name" value="Arginase"/>
    <property type="match status" value="1"/>
</dbReference>
<dbReference type="InterPro" id="IPR020855">
    <property type="entry name" value="Ureohydrolase_Mn_BS"/>
</dbReference>